<organism evidence="1 2">
    <name type="scientific">Adlercreutzia equolifaciens subsp. celatus</name>
    <dbReference type="NCBI Taxonomy" id="394340"/>
    <lineage>
        <taxon>Bacteria</taxon>
        <taxon>Bacillati</taxon>
        <taxon>Actinomycetota</taxon>
        <taxon>Coriobacteriia</taxon>
        <taxon>Eggerthellales</taxon>
        <taxon>Eggerthellaceae</taxon>
        <taxon>Adlercreutzia</taxon>
    </lineage>
</organism>
<accession>A0A369P2F8</accession>
<dbReference type="AlphaFoldDB" id="A0A369P2F8"/>
<evidence type="ECO:0000313" key="2">
    <source>
        <dbReference type="Proteomes" id="UP000253805"/>
    </source>
</evidence>
<dbReference type="Proteomes" id="UP000253805">
    <property type="component" value="Unassembled WGS sequence"/>
</dbReference>
<dbReference type="RefSeq" id="WP_114539491.1">
    <property type="nucleotide sequence ID" value="NZ_DBFWAD010000015.1"/>
</dbReference>
<comment type="caution">
    <text evidence="1">The sequence shown here is derived from an EMBL/GenBank/DDBJ whole genome shotgun (WGS) entry which is preliminary data.</text>
</comment>
<dbReference type="EMBL" id="PPUT01000010">
    <property type="protein sequence ID" value="RDC44965.1"/>
    <property type="molecule type" value="Genomic_DNA"/>
</dbReference>
<sequence>MAHLEDAIPGLAEFTRWFAEDATRYVVIGGVAREMIYREAGLWEESGTKDFDMVLIAEALDAPFVAKFIQFVREAHYTHVTKSGDAQMFRFCRPASSAYPHQIELLSRRPDYLEGIEARIGKVPVENAAYSLSAILLDEAYYGLLASKEAVTHRYGFPTLSHEYLPLFKMKAYLNLREARANGEPVRSGEIGKHRRDIFRLCSLLPPTIRVELPGALRTDVKEFVEIVECPPHFMKDIGLAAYAPEEVKEIIIRTYL</sequence>
<evidence type="ECO:0000313" key="1">
    <source>
        <dbReference type="EMBL" id="RDC44965.1"/>
    </source>
</evidence>
<reference evidence="1 2" key="1">
    <citation type="journal article" date="2018" name="Elife">
        <title>Discovery and characterization of a prevalent human gut bacterial enzyme sufficient for the inactivation of a family of plant toxins.</title>
        <authorList>
            <person name="Koppel N."/>
            <person name="Bisanz J.E."/>
            <person name="Pandelia M.E."/>
            <person name="Turnbaugh P.J."/>
            <person name="Balskus E.P."/>
        </authorList>
    </citation>
    <scope>NUCLEOTIDE SEQUENCE [LARGE SCALE GENOMIC DNA]</scope>
    <source>
        <strain evidence="1 2">OB21 GAM 11</strain>
    </source>
</reference>
<gene>
    <name evidence="1" type="ORF">C1850_05240</name>
</gene>
<name>A0A369P2F8_9ACTN</name>
<proteinExistence type="predicted"/>
<protein>
    <submittedName>
        <fullName evidence="1">Uncharacterized protein</fullName>
    </submittedName>
</protein>